<dbReference type="EMBL" id="AEON01000001">
    <property type="protein sequence ID" value="EFT83567.1"/>
    <property type="molecule type" value="Genomic_DNA"/>
</dbReference>
<feature type="compositionally biased region" description="Basic and acidic residues" evidence="1">
    <location>
        <begin position="40"/>
        <end position="79"/>
    </location>
</feature>
<keyword evidence="4" id="KW-1185">Reference proteome</keyword>
<proteinExistence type="predicted"/>
<dbReference type="AlphaFoldDB" id="E6K186"/>
<feature type="compositionally biased region" description="Acidic residues" evidence="1">
    <location>
        <begin position="593"/>
        <end position="605"/>
    </location>
</feature>
<keyword evidence="2" id="KW-0472">Membrane</keyword>
<feature type="region of interest" description="Disordered" evidence="1">
    <location>
        <begin position="531"/>
        <end position="605"/>
    </location>
</feature>
<evidence type="ECO:0000256" key="2">
    <source>
        <dbReference type="SAM" id="Phobius"/>
    </source>
</evidence>
<evidence type="ECO:0000256" key="1">
    <source>
        <dbReference type="SAM" id="MobiDB-lite"/>
    </source>
</evidence>
<gene>
    <name evidence="3" type="ORF">HMPREF0620_0572</name>
</gene>
<comment type="caution">
    <text evidence="3">The sequence shown here is derived from an EMBL/GenBank/DDBJ whole genome shotgun (WGS) entry which is preliminary data.</text>
</comment>
<accession>E6K186</accession>
<evidence type="ECO:0000313" key="4">
    <source>
        <dbReference type="Proteomes" id="UP000004946"/>
    </source>
</evidence>
<feature type="compositionally biased region" description="Polar residues" evidence="1">
    <location>
        <begin position="463"/>
        <end position="474"/>
    </location>
</feature>
<feature type="compositionally biased region" description="Basic and acidic residues" evidence="1">
    <location>
        <begin position="582"/>
        <end position="592"/>
    </location>
</feature>
<feature type="compositionally biased region" description="Basic and acidic residues" evidence="1">
    <location>
        <begin position="371"/>
        <end position="381"/>
    </location>
</feature>
<name>E6K186_PARDN</name>
<evidence type="ECO:0000313" key="3">
    <source>
        <dbReference type="EMBL" id="EFT83567.1"/>
    </source>
</evidence>
<keyword evidence="2" id="KW-0812">Transmembrane</keyword>
<protein>
    <submittedName>
        <fullName evidence="3">Uncharacterized protein</fullName>
    </submittedName>
</protein>
<organism evidence="3 4">
    <name type="scientific">Parascardovia denticolens DSM 10105 = JCM 12538</name>
    <dbReference type="NCBI Taxonomy" id="864564"/>
    <lineage>
        <taxon>Bacteria</taxon>
        <taxon>Bacillati</taxon>
        <taxon>Actinomycetota</taxon>
        <taxon>Actinomycetes</taxon>
        <taxon>Bifidobacteriales</taxon>
        <taxon>Bifidobacteriaceae</taxon>
        <taxon>Parascardovia</taxon>
    </lineage>
</organism>
<feature type="compositionally biased region" description="Basic and acidic residues" evidence="1">
    <location>
        <begin position="560"/>
        <end position="573"/>
    </location>
</feature>
<reference evidence="3 4" key="1">
    <citation type="submission" date="2010-12" db="EMBL/GenBank/DDBJ databases">
        <authorList>
            <person name="Muzny D."/>
            <person name="Qin X."/>
            <person name="Buhay C."/>
            <person name="Dugan-Rocha S."/>
            <person name="Ding Y."/>
            <person name="Chen G."/>
            <person name="Hawes A."/>
            <person name="Holder M."/>
            <person name="Jhangiani S."/>
            <person name="Johnson A."/>
            <person name="Khan Z."/>
            <person name="Li Z."/>
            <person name="Liu W."/>
            <person name="Liu X."/>
            <person name="Perez L."/>
            <person name="Shen H."/>
            <person name="Wang Q."/>
            <person name="Watt J."/>
            <person name="Xi L."/>
            <person name="Xin Y."/>
            <person name="Zhou J."/>
            <person name="Deng J."/>
            <person name="Jiang H."/>
            <person name="Liu Y."/>
            <person name="Qu J."/>
            <person name="Song X.-Z."/>
            <person name="Zhang L."/>
            <person name="Villasana D."/>
            <person name="Johnson A."/>
            <person name="Liu J."/>
            <person name="Liyanage D."/>
            <person name="Lorensuhewa L."/>
            <person name="Robinson T."/>
            <person name="Song A."/>
            <person name="Song B.-B."/>
            <person name="Dinh H."/>
            <person name="Thornton R."/>
            <person name="Coyle M."/>
            <person name="Francisco L."/>
            <person name="Jackson L."/>
            <person name="Javaid M."/>
            <person name="Korchina V."/>
            <person name="Kovar C."/>
            <person name="Mata R."/>
            <person name="Mathew T."/>
            <person name="Ngo R."/>
            <person name="Nguyen L."/>
            <person name="Nguyen N."/>
            <person name="Okwuonu G."/>
            <person name="Ongeri F."/>
            <person name="Pham C."/>
            <person name="Simmons D."/>
            <person name="Wilczek-Boney K."/>
            <person name="Hale W."/>
            <person name="Jakkamsetti A."/>
            <person name="Pham P."/>
            <person name="Ruth R."/>
            <person name="San Lucas F."/>
            <person name="Warren J."/>
            <person name="Zhang J."/>
            <person name="Zhao Z."/>
            <person name="Zhou C."/>
            <person name="Zhu D."/>
            <person name="Lee S."/>
            <person name="Bess C."/>
            <person name="Blankenburg K."/>
            <person name="Forbes L."/>
            <person name="Fu Q."/>
            <person name="Gubbala S."/>
            <person name="Hirani K."/>
            <person name="Jayaseelan J.C."/>
            <person name="Lara F."/>
            <person name="Munidasa M."/>
            <person name="Palculict T."/>
            <person name="Patil S."/>
            <person name="Pu L.-L."/>
            <person name="Saada N."/>
            <person name="Tang L."/>
            <person name="Weissenberger G."/>
            <person name="Zhu Y."/>
            <person name="Hemphill L."/>
            <person name="Shang Y."/>
            <person name="Youmans B."/>
            <person name="Ayvaz T."/>
            <person name="Ross M."/>
            <person name="Santibanez J."/>
            <person name="Aqrawi P."/>
            <person name="Gross S."/>
            <person name="Joshi V."/>
            <person name="Fowler G."/>
            <person name="Nazareth L."/>
            <person name="Reid J."/>
            <person name="Worley K."/>
            <person name="Petrosino J."/>
            <person name="Highlander S."/>
            <person name="Gibbs R."/>
        </authorList>
    </citation>
    <scope>NUCLEOTIDE SEQUENCE [LARGE SCALE GENOMIC DNA]</scope>
    <source>
        <strain evidence="3 4">DSM 10105</strain>
    </source>
</reference>
<feature type="transmembrane region" description="Helical" evidence="2">
    <location>
        <begin position="136"/>
        <end position="155"/>
    </location>
</feature>
<feature type="compositionally biased region" description="Low complexity" evidence="1">
    <location>
        <begin position="547"/>
        <end position="559"/>
    </location>
</feature>
<sequence>MRKGPEGRGLSALCGNCASYPLEWFRYVRVRSLIVENDKTNSDETKDGTKDETEGEIVENKDLRDQDPAEGESSERDSDQDAAADVAANEGAGADLGAAEHASDHEESDGPSASSSESKEGSGHQSWARKKVLRRIVAPLFFFAAVINLVFGVLYSTAWAPKPYLEAKTGKMTTSLVYTADGVANVNGSRLEVTAQASADAKVCLAVGRARDAAAWAGNNKVTVLTGLSSLSDLKSKVQGQGEAPAVDEPSGDDFISFKDSDLWEKVTCKTGTVTETLSDSSGQSIIISSSQPLTSVTMRWHRTTMPNLAWPWYLAAGILALLALLSATLLATFKRRPRIKKNIAEQEAVEEDLTPTAVLVGAEESFQYQRPEEVPSHADPQEISSGFGPFKRRKKHQVLSAQEALSNAEGEGASEGPSIVDPTKANMVANLAALSDKPADEEAGLSARDIVMKARGKKSDHTTGSSHLAQQNAGRHAGAGSEANEAEAAETATASFDEMSAWLARMESENSQPPEDNTVDILAEEKEAAVKKDLFSNPDSSITNVEAAAAESLAQQEKQAGRDGRSEQKENPIDPGENTEESLKENPKESPSEEDGSQQEENHD</sequence>
<dbReference type="eggNOG" id="ENOG5032SYI">
    <property type="taxonomic scope" value="Bacteria"/>
</dbReference>
<feature type="transmembrane region" description="Helical" evidence="2">
    <location>
        <begin position="311"/>
        <end position="334"/>
    </location>
</feature>
<feature type="region of interest" description="Disordered" evidence="1">
    <location>
        <begin position="369"/>
        <end position="422"/>
    </location>
</feature>
<feature type="region of interest" description="Disordered" evidence="1">
    <location>
        <begin position="40"/>
        <end position="85"/>
    </location>
</feature>
<feature type="region of interest" description="Disordered" evidence="1">
    <location>
        <begin position="97"/>
        <end position="125"/>
    </location>
</feature>
<dbReference type="Proteomes" id="UP000004946">
    <property type="component" value="Chromosome"/>
</dbReference>
<dbReference type="HOGENOM" id="CLU_477217_0_0_11"/>
<keyword evidence="2" id="KW-1133">Transmembrane helix</keyword>
<feature type="region of interest" description="Disordered" evidence="1">
    <location>
        <begin position="455"/>
        <end position="494"/>
    </location>
</feature>